<organism evidence="3 4">
    <name type="scientific">Rhodopirellula sallentina SM41</name>
    <dbReference type="NCBI Taxonomy" id="1263870"/>
    <lineage>
        <taxon>Bacteria</taxon>
        <taxon>Pseudomonadati</taxon>
        <taxon>Planctomycetota</taxon>
        <taxon>Planctomycetia</taxon>
        <taxon>Pirellulales</taxon>
        <taxon>Pirellulaceae</taxon>
        <taxon>Rhodopirellula</taxon>
    </lineage>
</organism>
<dbReference type="Gene3D" id="3.30.1360.120">
    <property type="entry name" value="Probable tRNA modification gtpase trme, domain 1"/>
    <property type="match status" value="2"/>
</dbReference>
<dbReference type="SUPFAM" id="SSF103025">
    <property type="entry name" value="Folate-binding domain"/>
    <property type="match status" value="1"/>
</dbReference>
<dbReference type="InterPro" id="IPR027266">
    <property type="entry name" value="TrmE/GcvT-like"/>
</dbReference>
<dbReference type="Proteomes" id="UP000011885">
    <property type="component" value="Unassembled WGS sequence"/>
</dbReference>
<dbReference type="PANTHER" id="PTHR22602">
    <property type="entry name" value="TRANSFERASE CAF17, MITOCHONDRIAL-RELATED"/>
    <property type="match status" value="1"/>
</dbReference>
<dbReference type="NCBIfam" id="TIGR03317">
    <property type="entry name" value="ygfZ_signature"/>
    <property type="match status" value="1"/>
</dbReference>
<dbReference type="PANTHER" id="PTHR22602:SF0">
    <property type="entry name" value="TRANSFERASE CAF17, MITOCHONDRIAL-RELATED"/>
    <property type="match status" value="1"/>
</dbReference>
<name>M5U5T2_9BACT</name>
<proteinExistence type="predicted"/>
<comment type="caution">
    <text evidence="3">The sequence shown here is derived from an EMBL/GenBank/DDBJ whole genome shotgun (WGS) entry which is preliminary data.</text>
</comment>
<keyword evidence="3" id="KW-0808">Transferase</keyword>
<protein>
    <submittedName>
        <fullName evidence="3">Aminomethyltransferase</fullName>
    </submittedName>
</protein>
<dbReference type="GO" id="GO:0016226">
    <property type="term" value="P:iron-sulfur cluster assembly"/>
    <property type="evidence" value="ECO:0007669"/>
    <property type="project" value="TreeGrafter"/>
</dbReference>
<dbReference type="InterPro" id="IPR045179">
    <property type="entry name" value="YgfZ/GcvT"/>
</dbReference>
<evidence type="ECO:0000256" key="2">
    <source>
        <dbReference type="SAM" id="MobiDB-lite"/>
    </source>
</evidence>
<gene>
    <name evidence="3" type="ORF">RSSM_01893</name>
</gene>
<dbReference type="GO" id="GO:0008168">
    <property type="term" value="F:methyltransferase activity"/>
    <property type="evidence" value="ECO:0007669"/>
    <property type="project" value="UniProtKB-KW"/>
</dbReference>
<accession>M5U5T2</accession>
<sequence length="359" mass="37874">MLDLLGNDATAILHNLTTNEIKTLEPDGPGAESFITNVKGKCVGHALVYRTANGFRLIGASGQADAIATQMDKYTIREDAVPHIRDTEIASWLVVSDATAGLFENNDVDSASLLSRAELPMPSTATKQDNETANPPSLTAYRVPWAGLAVAGSPEAESPEAESPEAGSEEASTANSGWRGTLILADSSASLSTTDVAHAVADALQQPRGALEVIDDANAESRFHQLRIAAGYPWHGVDFGDTHLPQEVRPEEETISFTKGCYLGQETIARLDALGQVQKKLVKWSLEGLDGHTPEVDTKLFAGGEKPVGRLTSISDASPPSGSDSLFALGFARRSHFDIGAEASGTVGEHSFIAKVAGV</sequence>
<reference evidence="3 4" key="1">
    <citation type="journal article" date="2013" name="Mar. Genomics">
        <title>Expression of sulfatases in Rhodopirellula baltica and the diversity of sulfatases in the genus Rhodopirellula.</title>
        <authorList>
            <person name="Wegner C.E."/>
            <person name="Richter-Heitmann T."/>
            <person name="Klindworth A."/>
            <person name="Klockow C."/>
            <person name="Richter M."/>
            <person name="Achstetter T."/>
            <person name="Glockner F.O."/>
            <person name="Harder J."/>
        </authorList>
    </citation>
    <scope>NUCLEOTIDE SEQUENCE [LARGE SCALE GENOMIC DNA]</scope>
    <source>
        <strain evidence="3 4">SM41</strain>
    </source>
</reference>
<keyword evidence="3" id="KW-0489">Methyltransferase</keyword>
<dbReference type="AlphaFoldDB" id="M5U5T2"/>
<evidence type="ECO:0000313" key="3">
    <source>
        <dbReference type="EMBL" id="EMI56634.1"/>
    </source>
</evidence>
<keyword evidence="1" id="KW-0809">Transit peptide</keyword>
<keyword evidence="4" id="KW-1185">Reference proteome</keyword>
<dbReference type="GO" id="GO:0032259">
    <property type="term" value="P:methylation"/>
    <property type="evidence" value="ECO:0007669"/>
    <property type="project" value="UniProtKB-KW"/>
</dbReference>
<evidence type="ECO:0000256" key="1">
    <source>
        <dbReference type="ARBA" id="ARBA00022946"/>
    </source>
</evidence>
<feature type="region of interest" description="Disordered" evidence="2">
    <location>
        <begin position="151"/>
        <end position="175"/>
    </location>
</feature>
<dbReference type="PATRIC" id="fig|1263870.3.peg.2025"/>
<dbReference type="InterPro" id="IPR017703">
    <property type="entry name" value="YgfZ/GCV_T_CS"/>
</dbReference>
<dbReference type="EMBL" id="ANOH01000135">
    <property type="protein sequence ID" value="EMI56634.1"/>
    <property type="molecule type" value="Genomic_DNA"/>
</dbReference>
<evidence type="ECO:0000313" key="4">
    <source>
        <dbReference type="Proteomes" id="UP000011885"/>
    </source>
</evidence>